<accession>A0ABR5FKT2</accession>
<keyword evidence="2" id="KW-1185">Reference proteome</keyword>
<dbReference type="RefSeq" id="WP_047317387.1">
    <property type="nucleotide sequence ID" value="NZ_LDPO01000001.1"/>
</dbReference>
<name>A0ABR5FKT2_9MYCO</name>
<dbReference type="Proteomes" id="UP000036464">
    <property type="component" value="Unassembled WGS sequence"/>
</dbReference>
<evidence type="ECO:0000313" key="2">
    <source>
        <dbReference type="Proteomes" id="UP000036464"/>
    </source>
</evidence>
<proteinExistence type="predicted"/>
<reference evidence="1 2" key="1">
    <citation type="submission" date="2015-05" db="EMBL/GenBank/DDBJ databases">
        <title>Genome sequence of Mycobacterium heraklionense Davo strain.</title>
        <authorList>
            <person name="Greninger A.L."/>
            <person name="Cunningham G."/>
            <person name="Miller S."/>
        </authorList>
    </citation>
    <scope>NUCLEOTIDE SEQUENCE [LARGE SCALE GENOMIC DNA]</scope>
    <source>
        <strain evidence="1 2">Davo</strain>
    </source>
</reference>
<comment type="caution">
    <text evidence="1">The sequence shown here is derived from an EMBL/GenBank/DDBJ whole genome shotgun (WGS) entry which is preliminary data.</text>
</comment>
<evidence type="ECO:0000313" key="1">
    <source>
        <dbReference type="EMBL" id="KLO31601.1"/>
    </source>
</evidence>
<organism evidence="1 2">
    <name type="scientific">Mycolicibacter heraklionensis</name>
    <dbReference type="NCBI Taxonomy" id="512402"/>
    <lineage>
        <taxon>Bacteria</taxon>
        <taxon>Bacillati</taxon>
        <taxon>Actinomycetota</taxon>
        <taxon>Actinomycetes</taxon>
        <taxon>Mycobacteriales</taxon>
        <taxon>Mycobacteriaceae</taxon>
        <taxon>Mycolicibacter</taxon>
    </lineage>
</organism>
<sequence>MNADINRARAMLQRVNPGPWWWGGNTAGHGDVALHSRAPGYGVIDIMRTCTDHRTAEEIGAEWDRTGELQDCISRDDYIEHETDHPQKYLAFIETEHMTVQLGRDHATYEVARNQGLPDDTPRDHPKVYRADVVAVRNAHAEFIAASPQLVAGLLAAIDRVAAVVEDLRAHRATTPDDDDHEIICDVESTIADRIMQALTGGDAA</sequence>
<gene>
    <name evidence="1" type="ORF">ABW16_01880</name>
</gene>
<dbReference type="EMBL" id="LDPO01000001">
    <property type="protein sequence ID" value="KLO31601.1"/>
    <property type="molecule type" value="Genomic_DNA"/>
</dbReference>
<protein>
    <submittedName>
        <fullName evidence="1">Uncharacterized protein</fullName>
    </submittedName>
</protein>